<evidence type="ECO:0000313" key="2">
    <source>
        <dbReference type="Proteomes" id="UP000192775"/>
    </source>
</evidence>
<name>A0A1X9M0D2_9MICO</name>
<evidence type="ECO:0000313" key="1">
    <source>
        <dbReference type="EMBL" id="ARJ07770.1"/>
    </source>
</evidence>
<dbReference type="KEGG" id="cphy:B5808_20475"/>
<keyword evidence="2" id="KW-1185">Reference proteome</keyword>
<gene>
    <name evidence="1" type="ORF">B5808_20475</name>
</gene>
<keyword evidence="1" id="KW-0614">Plasmid</keyword>
<dbReference type="RefSeq" id="WP_085021903.1">
    <property type="nucleotide sequence ID" value="NZ_CP020717.1"/>
</dbReference>
<organism evidence="1 2">
    <name type="scientific">Cnuibacter physcomitrellae</name>
    <dbReference type="NCBI Taxonomy" id="1619308"/>
    <lineage>
        <taxon>Bacteria</taxon>
        <taxon>Bacillati</taxon>
        <taxon>Actinomycetota</taxon>
        <taxon>Actinomycetes</taxon>
        <taxon>Micrococcales</taxon>
        <taxon>Microbacteriaceae</taxon>
        <taxon>Cnuibacter</taxon>
    </lineage>
</organism>
<dbReference type="EMBL" id="CP020717">
    <property type="protein sequence ID" value="ARJ07770.1"/>
    <property type="molecule type" value="Genomic_DNA"/>
</dbReference>
<proteinExistence type="predicted"/>
<dbReference type="AlphaFoldDB" id="A0A1X9M0D2"/>
<protein>
    <submittedName>
        <fullName evidence="1">Uncharacterized protein</fullName>
    </submittedName>
</protein>
<sequence length="127" mass="13336">MDASAIPSLEAEAVPVGTVLRWRRLDWAPVGTEPDAAPDGGQLIRVTAHTFNGRAWHLRAPAAPVAARTLATTGILGSLADVATWIEDTVTRGGWGSVCALGLRALTAGQGVAVDALLRNRETDSWQ</sequence>
<dbReference type="Proteomes" id="UP000192775">
    <property type="component" value="Plasmid unnamed2"/>
</dbReference>
<reference evidence="1 2" key="1">
    <citation type="submission" date="2017-04" db="EMBL/GenBank/DDBJ databases">
        <authorList>
            <person name="Afonso C.L."/>
            <person name="Miller P.J."/>
            <person name="Scott M.A."/>
            <person name="Spackman E."/>
            <person name="Goraichik I."/>
            <person name="Dimitrov K.M."/>
            <person name="Suarez D.L."/>
            <person name="Swayne D.E."/>
        </authorList>
    </citation>
    <scope>NUCLEOTIDE SEQUENCE [LARGE SCALE GENOMIC DNA]</scope>
    <source>
        <strain evidence="2">XA(T)</strain>
        <plasmid evidence="2">Plasmid unnamed2</plasmid>
    </source>
</reference>
<accession>A0A1X9M0D2</accession>
<geneLocation type="plasmid" evidence="1">
    <name>unnamed2</name>
</geneLocation>